<evidence type="ECO:0000313" key="3">
    <source>
        <dbReference type="EMBL" id="CAK6982472.1"/>
    </source>
</evidence>
<protein>
    <submittedName>
        <fullName evidence="3">Uncharacterized protein</fullName>
    </submittedName>
</protein>
<sequence>MFVLLSLWFALLMSPCAGNAESSENKSTTEDYDDVTPTPDYDYTATFDYYIGNAESSEYKSTTEDYDDVTPTPDYDYTATFDYYFVTGLFHDPEPSSKASRIGPEAEPKTSYLQTGQ</sequence>
<keyword evidence="2" id="KW-0732">Signal</keyword>
<evidence type="ECO:0000313" key="4">
    <source>
        <dbReference type="Proteomes" id="UP001314229"/>
    </source>
</evidence>
<gene>
    <name evidence="3" type="ORF">FSCOSCO3_A001956</name>
</gene>
<name>A0AAV1QHN8_SCOSC</name>
<feature type="region of interest" description="Disordered" evidence="1">
    <location>
        <begin position="94"/>
        <end position="117"/>
    </location>
</feature>
<dbReference type="Proteomes" id="UP001314229">
    <property type="component" value="Unassembled WGS sequence"/>
</dbReference>
<evidence type="ECO:0000256" key="2">
    <source>
        <dbReference type="SAM" id="SignalP"/>
    </source>
</evidence>
<feature type="chain" id="PRO_5043696142" evidence="2">
    <location>
        <begin position="19"/>
        <end position="117"/>
    </location>
</feature>
<dbReference type="EMBL" id="CAWUFR010001029">
    <property type="protein sequence ID" value="CAK6982472.1"/>
    <property type="molecule type" value="Genomic_DNA"/>
</dbReference>
<accession>A0AAV1QHN8</accession>
<feature type="signal peptide" evidence="2">
    <location>
        <begin position="1"/>
        <end position="18"/>
    </location>
</feature>
<comment type="caution">
    <text evidence="3">The sequence shown here is derived from an EMBL/GenBank/DDBJ whole genome shotgun (WGS) entry which is preliminary data.</text>
</comment>
<organism evidence="3 4">
    <name type="scientific">Scomber scombrus</name>
    <name type="common">Atlantic mackerel</name>
    <name type="synonym">Scomber vernalis</name>
    <dbReference type="NCBI Taxonomy" id="13677"/>
    <lineage>
        <taxon>Eukaryota</taxon>
        <taxon>Metazoa</taxon>
        <taxon>Chordata</taxon>
        <taxon>Craniata</taxon>
        <taxon>Vertebrata</taxon>
        <taxon>Euteleostomi</taxon>
        <taxon>Actinopterygii</taxon>
        <taxon>Neopterygii</taxon>
        <taxon>Teleostei</taxon>
        <taxon>Neoteleostei</taxon>
        <taxon>Acanthomorphata</taxon>
        <taxon>Pelagiaria</taxon>
        <taxon>Scombriformes</taxon>
        <taxon>Scombridae</taxon>
        <taxon>Scomber</taxon>
    </lineage>
</organism>
<feature type="region of interest" description="Disordered" evidence="1">
    <location>
        <begin position="18"/>
        <end position="39"/>
    </location>
</feature>
<proteinExistence type="predicted"/>
<reference evidence="3 4" key="1">
    <citation type="submission" date="2024-01" db="EMBL/GenBank/DDBJ databases">
        <authorList>
            <person name="Alioto T."/>
            <person name="Alioto T."/>
            <person name="Gomez Garrido J."/>
        </authorList>
    </citation>
    <scope>NUCLEOTIDE SEQUENCE [LARGE SCALE GENOMIC DNA]</scope>
</reference>
<evidence type="ECO:0000256" key="1">
    <source>
        <dbReference type="SAM" id="MobiDB-lite"/>
    </source>
</evidence>
<dbReference type="AlphaFoldDB" id="A0AAV1QHN8"/>
<keyword evidence="4" id="KW-1185">Reference proteome</keyword>